<name>I1YH05_METFJ</name>
<proteinExistence type="predicted"/>
<protein>
    <submittedName>
        <fullName evidence="1">Uncharacterized protein</fullName>
    </submittedName>
</protein>
<sequence length="47" mass="5519">MVLQISKQPSSLNTGRFHSLYAAFYIRQLTKSVAVFLFKYDFLYDNP</sequence>
<dbReference type="AlphaFoldDB" id="I1YH05"/>
<dbReference type="EMBL" id="CP003380">
    <property type="protein sequence ID" value="AFJ02198.1"/>
    <property type="molecule type" value="Genomic_DNA"/>
</dbReference>
<dbReference type="HOGENOM" id="CLU_3170107_0_0_6"/>
<evidence type="ECO:0000313" key="1">
    <source>
        <dbReference type="EMBL" id="AFJ02198.1"/>
    </source>
</evidence>
<accession>I1YH05</accession>
<organism evidence="1 2">
    <name type="scientific">Methylophaga frappieri (strain ATCC BAA-2434 / DSM 25690 / JAM7)</name>
    <dbReference type="NCBI Taxonomy" id="754477"/>
    <lineage>
        <taxon>Bacteria</taxon>
        <taxon>Pseudomonadati</taxon>
        <taxon>Pseudomonadota</taxon>
        <taxon>Gammaproteobacteria</taxon>
        <taxon>Thiotrichales</taxon>
        <taxon>Piscirickettsiaceae</taxon>
        <taxon>Methylophaga</taxon>
    </lineage>
</organism>
<dbReference type="KEGG" id="mec:Q7C_1039"/>
<keyword evidence="2" id="KW-1185">Reference proteome</keyword>
<evidence type="ECO:0000313" key="2">
    <source>
        <dbReference type="Proteomes" id="UP000009145"/>
    </source>
</evidence>
<dbReference type="Proteomes" id="UP000009145">
    <property type="component" value="Chromosome"/>
</dbReference>
<gene>
    <name evidence="1" type="ordered locus">Q7C_1039</name>
</gene>
<dbReference type="PATRIC" id="fig|754477.3.peg.1020"/>
<reference evidence="1 2" key="1">
    <citation type="journal article" date="2012" name="J. Bacteriol.">
        <title>Complete genome sequences of Methylophaga sp. strain JAM1 and Methylophaga sp. strain JAM7.</title>
        <authorList>
            <person name="Villeneuve C."/>
            <person name="Martineau C."/>
            <person name="Mauffrey F."/>
            <person name="Villemur R."/>
        </authorList>
    </citation>
    <scope>NUCLEOTIDE SEQUENCE [LARGE SCALE GENOMIC DNA]</scope>
    <source>
        <strain evidence="1 2">JAM7</strain>
    </source>
</reference>